<evidence type="ECO:0008006" key="3">
    <source>
        <dbReference type="Google" id="ProtNLM"/>
    </source>
</evidence>
<dbReference type="EMBL" id="BMMK01000022">
    <property type="protein sequence ID" value="GGM68456.1"/>
    <property type="molecule type" value="Genomic_DNA"/>
</dbReference>
<evidence type="ECO:0000313" key="1">
    <source>
        <dbReference type="EMBL" id="GGM68456.1"/>
    </source>
</evidence>
<accession>A0A8J3CB59</accession>
<sequence length="104" mass="11718">MAPPGKDSITVATNALRAESRVWDEQAGTMSTVAQKAEGLRLNRVEAGLFQVVFSAYEETLNAIVDRSREGHQRMTEVATTLVQVANTYDQEEQHNEHRLRNLY</sequence>
<protein>
    <recommendedName>
        <fullName evidence="3">Excreted virulence factor EspC (Type VII ESX diderm)</fullName>
    </recommendedName>
</protein>
<keyword evidence="2" id="KW-1185">Reference proteome</keyword>
<gene>
    <name evidence="1" type="ORF">GCM10012275_43700</name>
</gene>
<dbReference type="AlphaFoldDB" id="A0A8J3CB59"/>
<dbReference type="Proteomes" id="UP000637578">
    <property type="component" value="Unassembled WGS sequence"/>
</dbReference>
<reference evidence="1" key="2">
    <citation type="submission" date="2020-09" db="EMBL/GenBank/DDBJ databases">
        <authorList>
            <person name="Sun Q."/>
            <person name="Zhou Y."/>
        </authorList>
    </citation>
    <scope>NUCLEOTIDE SEQUENCE</scope>
    <source>
        <strain evidence="1">CGMCC 4.5737</strain>
    </source>
</reference>
<name>A0A8J3CB59_9PSEU</name>
<comment type="caution">
    <text evidence="1">The sequence shown here is derived from an EMBL/GenBank/DDBJ whole genome shotgun (WGS) entry which is preliminary data.</text>
</comment>
<dbReference type="RefSeq" id="WP_229686602.1">
    <property type="nucleotide sequence ID" value="NZ_BMMK01000022.1"/>
</dbReference>
<evidence type="ECO:0000313" key="2">
    <source>
        <dbReference type="Proteomes" id="UP000637578"/>
    </source>
</evidence>
<reference evidence="1" key="1">
    <citation type="journal article" date="2014" name="Int. J. Syst. Evol. Microbiol.">
        <title>Complete genome sequence of Corynebacterium casei LMG S-19264T (=DSM 44701T), isolated from a smear-ripened cheese.</title>
        <authorList>
            <consortium name="US DOE Joint Genome Institute (JGI-PGF)"/>
            <person name="Walter F."/>
            <person name="Albersmeier A."/>
            <person name="Kalinowski J."/>
            <person name="Ruckert C."/>
        </authorList>
    </citation>
    <scope>NUCLEOTIDE SEQUENCE</scope>
    <source>
        <strain evidence="1">CGMCC 4.5737</strain>
    </source>
</reference>
<organism evidence="1 2">
    <name type="scientific">Longimycelium tulufanense</name>
    <dbReference type="NCBI Taxonomy" id="907463"/>
    <lineage>
        <taxon>Bacteria</taxon>
        <taxon>Bacillati</taxon>
        <taxon>Actinomycetota</taxon>
        <taxon>Actinomycetes</taxon>
        <taxon>Pseudonocardiales</taxon>
        <taxon>Pseudonocardiaceae</taxon>
        <taxon>Longimycelium</taxon>
    </lineage>
</organism>
<proteinExistence type="predicted"/>